<gene>
    <name evidence="1" type="ORF">DFA_02650</name>
</gene>
<accession>F4PZZ7</accession>
<proteinExistence type="predicted"/>
<reference evidence="2" key="1">
    <citation type="journal article" date="2011" name="Genome Res.">
        <title>Phylogeny-wide analysis of social amoeba genomes highlights ancient origins for complex intercellular communication.</title>
        <authorList>
            <person name="Heidel A.J."/>
            <person name="Lawal H.M."/>
            <person name="Felder M."/>
            <person name="Schilde C."/>
            <person name="Helps N.R."/>
            <person name="Tunggal B."/>
            <person name="Rivero F."/>
            <person name="John U."/>
            <person name="Schleicher M."/>
            <person name="Eichinger L."/>
            <person name="Platzer M."/>
            <person name="Noegel A.A."/>
            <person name="Schaap P."/>
            <person name="Gloeckner G."/>
        </authorList>
    </citation>
    <scope>NUCLEOTIDE SEQUENCE [LARGE SCALE GENOMIC DNA]</scope>
    <source>
        <strain evidence="2">SH3</strain>
    </source>
</reference>
<dbReference type="RefSeq" id="XP_004357373.1">
    <property type="nucleotide sequence ID" value="XM_004357317.1"/>
</dbReference>
<evidence type="ECO:0000313" key="2">
    <source>
        <dbReference type="Proteomes" id="UP000007797"/>
    </source>
</evidence>
<name>F4PZZ7_CACFS</name>
<dbReference type="KEGG" id="dfa:DFA_02650"/>
<keyword evidence="2" id="KW-1185">Reference proteome</keyword>
<sequence length="389" mass="44000">MEQEISNQFDYRQMVGSGPQYEYTRVYPQAGATQTTVYQGGNDTIFEIPPTKAFNLSRSWFQFTFTLPATNAKFGFVFTDFIPFFRQIQIHSTYNSAVNTGNQTYIPCYSCNTLVNMNPRYDGTSCDRAFTEPDYLSSGNANNTAVNLNVTIPFNELYESILSLDKDIMLNETLLVRFVWSELPNIGFGADASLTPQTNPVALTAPAGPNVQGMEIHLAVEKRFDIIQNLQQKIASPEGFSLLIPYCYTTTASLTGTNQPVSLRLNRLNGITLERIYHSLFVTASVANSAIYNNVASTNLEHFYTNINNPRRMQYDYYPNVNDDYKALRDKLIDSTIQTPIFTTIIGVGWIDLMMDHLVKWDFIAFLSVATNLTHQSTVENEIQQTDNY</sequence>
<dbReference type="GeneID" id="14870868"/>
<evidence type="ECO:0000313" key="1">
    <source>
        <dbReference type="EMBL" id="EGG18911.1"/>
    </source>
</evidence>
<organism evidence="1 2">
    <name type="scientific">Cavenderia fasciculata</name>
    <name type="common">Slime mold</name>
    <name type="synonym">Dictyostelium fasciculatum</name>
    <dbReference type="NCBI Taxonomy" id="261658"/>
    <lineage>
        <taxon>Eukaryota</taxon>
        <taxon>Amoebozoa</taxon>
        <taxon>Evosea</taxon>
        <taxon>Eumycetozoa</taxon>
        <taxon>Dictyostelia</taxon>
        <taxon>Acytosteliales</taxon>
        <taxon>Cavenderiaceae</taxon>
        <taxon>Cavenderia</taxon>
    </lineage>
</organism>
<protein>
    <submittedName>
        <fullName evidence="1">Uncharacterized protein</fullName>
    </submittedName>
</protein>
<dbReference type="OrthoDB" id="17086at2759"/>
<dbReference type="EMBL" id="GL883017">
    <property type="protein sequence ID" value="EGG18911.1"/>
    <property type="molecule type" value="Genomic_DNA"/>
</dbReference>
<dbReference type="Proteomes" id="UP000007797">
    <property type="component" value="Unassembled WGS sequence"/>
</dbReference>
<dbReference type="AlphaFoldDB" id="F4PZZ7"/>